<dbReference type="InterPro" id="IPR012334">
    <property type="entry name" value="Pectin_lyas_fold"/>
</dbReference>
<reference evidence="3" key="1">
    <citation type="submission" date="2022-07" db="EMBL/GenBank/DDBJ databases">
        <title>Fungi with potential for degradation of polypropylene.</title>
        <authorList>
            <person name="Gostincar C."/>
        </authorList>
    </citation>
    <scope>NUCLEOTIDE SEQUENCE</scope>
    <source>
        <strain evidence="3">EXF-13308</strain>
    </source>
</reference>
<proteinExistence type="predicted"/>
<dbReference type="InterPro" id="IPR011050">
    <property type="entry name" value="Pectin_lyase_fold/virulence"/>
</dbReference>
<dbReference type="InterPro" id="IPR036426">
    <property type="entry name" value="Bulb-type_lectin_dom_sf"/>
</dbReference>
<keyword evidence="4" id="KW-1185">Reference proteome</keyword>
<evidence type="ECO:0000256" key="1">
    <source>
        <dbReference type="SAM" id="SignalP"/>
    </source>
</evidence>
<protein>
    <submittedName>
        <fullName evidence="3">Acyltransferase LovD</fullName>
    </submittedName>
</protein>
<comment type="caution">
    <text evidence="3">The sequence shown here is derived from an EMBL/GenBank/DDBJ whole genome shotgun (WGS) entry which is preliminary data.</text>
</comment>
<evidence type="ECO:0000259" key="2">
    <source>
        <dbReference type="PROSITE" id="PS50927"/>
    </source>
</evidence>
<accession>A0AA38R5S1</accession>
<dbReference type="PROSITE" id="PS50927">
    <property type="entry name" value="BULB_LECTIN"/>
    <property type="match status" value="1"/>
</dbReference>
<gene>
    <name evidence="3" type="ORF">NKR23_g9465</name>
</gene>
<feature type="chain" id="PRO_5041314756" evidence="1">
    <location>
        <begin position="17"/>
        <end position="510"/>
    </location>
</feature>
<feature type="domain" description="Bulb-type lectin" evidence="2">
    <location>
        <begin position="388"/>
        <end position="510"/>
    </location>
</feature>
<dbReference type="SUPFAM" id="SSF51126">
    <property type="entry name" value="Pectin lyase-like"/>
    <property type="match status" value="1"/>
</dbReference>
<dbReference type="SUPFAM" id="SSF51110">
    <property type="entry name" value="alpha-D-mannose-specific plant lectins"/>
    <property type="match status" value="1"/>
</dbReference>
<keyword evidence="3" id="KW-0808">Transferase</keyword>
<dbReference type="Gene3D" id="2.90.10.10">
    <property type="entry name" value="Bulb-type lectin domain"/>
    <property type="match status" value="1"/>
</dbReference>
<organism evidence="3 4">
    <name type="scientific">Pleurostoma richardsiae</name>
    <dbReference type="NCBI Taxonomy" id="41990"/>
    <lineage>
        <taxon>Eukaryota</taxon>
        <taxon>Fungi</taxon>
        <taxon>Dikarya</taxon>
        <taxon>Ascomycota</taxon>
        <taxon>Pezizomycotina</taxon>
        <taxon>Sordariomycetes</taxon>
        <taxon>Sordariomycetidae</taxon>
        <taxon>Calosphaeriales</taxon>
        <taxon>Pleurostomataceae</taxon>
        <taxon>Pleurostoma</taxon>
    </lineage>
</organism>
<dbReference type="InterPro" id="IPR001480">
    <property type="entry name" value="Bulb-type_lectin_dom"/>
</dbReference>
<sequence length="510" mass="52405">MSRILPFAAFAGLAAAACISSGPASTVNAALQAGGTGAVVQLCPDAVISITDSSITFTAANQELSTQGYPVDDTRATVIIEPGSNISSAIWGRAMSGVKVLNLQVDGNRHNAGIFGGDALIEVGGGAAGQVVSYNVIKNTRSWSCMHYIGSGQDDNPCREGTVTYNTIGPCGNEGTDAEGNARWADGISFECINSNVSYNNITGSTDGGIVAFGAPGTHFTHNIIESSETDLGFGGLNMVDASYGGNYSGVVVSDNTFVGRGSGLFTLGIGIGSKVWSNPHPGVYFGPAEILNNKFIGNIGFSVVVNGWSEGLTVTGNDISQVTTPSSSFADASSCQAQVQTSFNDNEQLIVYLPSVTGPLDLQSDFTSVPDNATVWMCLSHPLPASLSFAAGALSVDAETSLIASLHGFHAQIQGDGNVVGLDTTGDAWVVKWASSVPSSNCGSDGSLCKISFGTDGDLVETDSNGQLWHSNTTGEGATVIFSNASPYLQVLDASGAELWKIADGVVKT</sequence>
<name>A0AA38R5S1_9PEZI</name>
<feature type="signal peptide" evidence="1">
    <location>
        <begin position="1"/>
        <end position="16"/>
    </location>
</feature>
<dbReference type="GO" id="GO:0016746">
    <property type="term" value="F:acyltransferase activity"/>
    <property type="evidence" value="ECO:0007669"/>
    <property type="project" value="UniProtKB-KW"/>
</dbReference>
<keyword evidence="3" id="KW-0012">Acyltransferase</keyword>
<evidence type="ECO:0000313" key="4">
    <source>
        <dbReference type="Proteomes" id="UP001174694"/>
    </source>
</evidence>
<dbReference type="PROSITE" id="PS51257">
    <property type="entry name" value="PROKAR_LIPOPROTEIN"/>
    <property type="match status" value="1"/>
</dbReference>
<dbReference type="AlphaFoldDB" id="A0AA38R5S1"/>
<keyword evidence="1" id="KW-0732">Signal</keyword>
<evidence type="ECO:0000313" key="3">
    <source>
        <dbReference type="EMBL" id="KAJ9136859.1"/>
    </source>
</evidence>
<dbReference type="Proteomes" id="UP001174694">
    <property type="component" value="Unassembled WGS sequence"/>
</dbReference>
<dbReference type="Gene3D" id="2.160.20.10">
    <property type="entry name" value="Single-stranded right-handed beta-helix, Pectin lyase-like"/>
    <property type="match status" value="1"/>
</dbReference>
<dbReference type="EMBL" id="JANBVO010000037">
    <property type="protein sequence ID" value="KAJ9136859.1"/>
    <property type="molecule type" value="Genomic_DNA"/>
</dbReference>